<reference evidence="1" key="1">
    <citation type="submission" date="2023-03" db="EMBL/GenBank/DDBJ databases">
        <title>Massive genome expansion in bonnet fungi (Mycena s.s.) driven by repeated elements and novel gene families across ecological guilds.</title>
        <authorList>
            <consortium name="Lawrence Berkeley National Laboratory"/>
            <person name="Harder C.B."/>
            <person name="Miyauchi S."/>
            <person name="Viragh M."/>
            <person name="Kuo A."/>
            <person name="Thoen E."/>
            <person name="Andreopoulos B."/>
            <person name="Lu D."/>
            <person name="Skrede I."/>
            <person name="Drula E."/>
            <person name="Henrissat B."/>
            <person name="Morin E."/>
            <person name="Kohler A."/>
            <person name="Barry K."/>
            <person name="LaButti K."/>
            <person name="Morin E."/>
            <person name="Salamov A."/>
            <person name="Lipzen A."/>
            <person name="Mereny Z."/>
            <person name="Hegedus B."/>
            <person name="Baldrian P."/>
            <person name="Stursova M."/>
            <person name="Weitz H."/>
            <person name="Taylor A."/>
            <person name="Grigoriev I.V."/>
            <person name="Nagy L.G."/>
            <person name="Martin F."/>
            <person name="Kauserud H."/>
        </authorList>
    </citation>
    <scope>NUCLEOTIDE SEQUENCE</scope>
    <source>
        <strain evidence="1">CBHHK182m</strain>
    </source>
</reference>
<dbReference type="AlphaFoldDB" id="A0AAD7HA46"/>
<feature type="non-terminal residue" evidence="1">
    <location>
        <position position="1"/>
    </location>
</feature>
<dbReference type="EMBL" id="JARKIB010000307">
    <property type="protein sequence ID" value="KAJ7715478.1"/>
    <property type="molecule type" value="Genomic_DNA"/>
</dbReference>
<proteinExistence type="predicted"/>
<sequence length="178" mass="21257">AERYRVAYRALMGLGKHLKRTEWEAELRPLLPEDVRGMPRALFQDPERKKLLMKKGTAARRKPKDMGAEAKAGMSWIWRSPGVEEADEGGMSEVLRIEWAKTRARFLRHREQLDLLEEEMRRILQFLRWRADWWDERAGRRPQAPEDDKRREGNTAYARRQAGILRKRADQFEKTWED</sequence>
<evidence type="ECO:0000313" key="2">
    <source>
        <dbReference type="Proteomes" id="UP001215598"/>
    </source>
</evidence>
<comment type="caution">
    <text evidence="1">The sequence shown here is derived from an EMBL/GenBank/DDBJ whole genome shotgun (WGS) entry which is preliminary data.</text>
</comment>
<evidence type="ECO:0000313" key="1">
    <source>
        <dbReference type="EMBL" id="KAJ7715478.1"/>
    </source>
</evidence>
<keyword evidence="2" id="KW-1185">Reference proteome</keyword>
<dbReference type="Proteomes" id="UP001215598">
    <property type="component" value="Unassembled WGS sequence"/>
</dbReference>
<organism evidence="1 2">
    <name type="scientific">Mycena metata</name>
    <dbReference type="NCBI Taxonomy" id="1033252"/>
    <lineage>
        <taxon>Eukaryota</taxon>
        <taxon>Fungi</taxon>
        <taxon>Dikarya</taxon>
        <taxon>Basidiomycota</taxon>
        <taxon>Agaricomycotina</taxon>
        <taxon>Agaricomycetes</taxon>
        <taxon>Agaricomycetidae</taxon>
        <taxon>Agaricales</taxon>
        <taxon>Marasmiineae</taxon>
        <taxon>Mycenaceae</taxon>
        <taxon>Mycena</taxon>
    </lineage>
</organism>
<gene>
    <name evidence="1" type="ORF">B0H16DRAFT_1245438</name>
</gene>
<feature type="non-terminal residue" evidence="1">
    <location>
        <position position="178"/>
    </location>
</feature>
<protein>
    <submittedName>
        <fullName evidence="1">Uncharacterized protein</fullName>
    </submittedName>
</protein>
<accession>A0AAD7HA46</accession>
<name>A0AAD7HA46_9AGAR</name>